<sequence>MNTMEPNTKPLLSRHHEALALFGGHVRAVRQDQWRAPTPCAEWSVRDLVNHLTVEQLWVPPLVTERRTAEEAHDGSFGFDADGDVLGDDPVAVWERAAAGAREAFAAPGALERTVQLSYGQTSCAAYCAQMVTDLVVHAWDLARAIGADERLPDGLVDFAVREVGPHSAELEKSGLFAAPVEPPAGAGVQAKLLSLLGRRV</sequence>
<organism evidence="2 3">
    <name type="scientific">Streptomyces enissocaesilis</name>
    <dbReference type="NCBI Taxonomy" id="332589"/>
    <lineage>
        <taxon>Bacteria</taxon>
        <taxon>Bacillati</taxon>
        <taxon>Actinomycetota</taxon>
        <taxon>Actinomycetes</taxon>
        <taxon>Kitasatosporales</taxon>
        <taxon>Streptomycetaceae</taxon>
        <taxon>Streptomyces</taxon>
        <taxon>Streptomyces rochei group</taxon>
    </lineage>
</organism>
<evidence type="ECO:0000313" key="2">
    <source>
        <dbReference type="EMBL" id="GAA2962700.1"/>
    </source>
</evidence>
<name>A0ABP6K5Q0_9ACTN</name>
<gene>
    <name evidence="2" type="ORF">GCM10010446_55280</name>
</gene>
<reference evidence="3" key="1">
    <citation type="journal article" date="2019" name="Int. J. Syst. Evol. Microbiol.">
        <title>The Global Catalogue of Microorganisms (GCM) 10K type strain sequencing project: providing services to taxonomists for standard genome sequencing and annotation.</title>
        <authorList>
            <consortium name="The Broad Institute Genomics Platform"/>
            <consortium name="The Broad Institute Genome Sequencing Center for Infectious Disease"/>
            <person name="Wu L."/>
            <person name="Ma J."/>
        </authorList>
    </citation>
    <scope>NUCLEOTIDE SEQUENCE [LARGE SCALE GENOMIC DNA]</scope>
    <source>
        <strain evidence="3">JCM 9088</strain>
    </source>
</reference>
<dbReference type="InterPro" id="IPR017517">
    <property type="entry name" value="Maleyloyr_isom"/>
</dbReference>
<dbReference type="NCBIfam" id="TIGR03086">
    <property type="entry name" value="TIGR03086 family metal-binding protein"/>
    <property type="match status" value="1"/>
</dbReference>
<dbReference type="SUPFAM" id="SSF109854">
    <property type="entry name" value="DinB/YfiT-like putative metalloenzymes"/>
    <property type="match status" value="1"/>
</dbReference>
<protein>
    <submittedName>
        <fullName evidence="2">TIGR03086 family metal-binding protein</fullName>
    </submittedName>
</protein>
<accession>A0ABP6K5Q0</accession>
<dbReference type="Proteomes" id="UP001500403">
    <property type="component" value="Unassembled WGS sequence"/>
</dbReference>
<comment type="caution">
    <text evidence="2">The sequence shown here is derived from an EMBL/GenBank/DDBJ whole genome shotgun (WGS) entry which is preliminary data.</text>
</comment>
<dbReference type="NCBIfam" id="TIGR03083">
    <property type="entry name" value="maleylpyruvate isomerase family mycothiol-dependent enzyme"/>
    <property type="match status" value="1"/>
</dbReference>
<keyword evidence="3" id="KW-1185">Reference proteome</keyword>
<evidence type="ECO:0000313" key="3">
    <source>
        <dbReference type="Proteomes" id="UP001500403"/>
    </source>
</evidence>
<dbReference type="Gene3D" id="1.20.120.450">
    <property type="entry name" value="dinb family like domain"/>
    <property type="match status" value="1"/>
</dbReference>
<dbReference type="InterPro" id="IPR024344">
    <property type="entry name" value="MDMPI_metal-binding"/>
</dbReference>
<proteinExistence type="predicted"/>
<dbReference type="InterPro" id="IPR034660">
    <property type="entry name" value="DinB/YfiT-like"/>
</dbReference>
<evidence type="ECO:0000259" key="1">
    <source>
        <dbReference type="Pfam" id="PF11716"/>
    </source>
</evidence>
<dbReference type="EMBL" id="BAAAUD010000053">
    <property type="protein sequence ID" value="GAA2962700.1"/>
    <property type="molecule type" value="Genomic_DNA"/>
</dbReference>
<feature type="domain" description="Mycothiol-dependent maleylpyruvate isomerase metal-binding" evidence="1">
    <location>
        <begin position="18"/>
        <end position="143"/>
    </location>
</feature>
<dbReference type="InterPro" id="IPR017520">
    <property type="entry name" value="CHP03086"/>
</dbReference>
<dbReference type="Pfam" id="PF11716">
    <property type="entry name" value="MDMPI_N"/>
    <property type="match status" value="1"/>
</dbReference>